<evidence type="ECO:0000256" key="1">
    <source>
        <dbReference type="ARBA" id="ARBA00022729"/>
    </source>
</evidence>
<comment type="caution">
    <text evidence="5">The sequence shown here is derived from an EMBL/GenBank/DDBJ whole genome shotgun (WGS) entry which is preliminary data.</text>
</comment>
<keyword evidence="6" id="KW-1185">Reference proteome</keyword>
<organism evidence="5 6">
    <name type="scientific">Mycena pura</name>
    <dbReference type="NCBI Taxonomy" id="153505"/>
    <lineage>
        <taxon>Eukaryota</taxon>
        <taxon>Fungi</taxon>
        <taxon>Dikarya</taxon>
        <taxon>Basidiomycota</taxon>
        <taxon>Agaricomycotina</taxon>
        <taxon>Agaricomycetes</taxon>
        <taxon>Agaricomycetidae</taxon>
        <taxon>Agaricales</taxon>
        <taxon>Marasmiineae</taxon>
        <taxon>Mycenaceae</taxon>
        <taxon>Mycena</taxon>
    </lineage>
</organism>
<feature type="chain" id="PRO_5042142264" description="Yeast cell wall synthesis Kre9/Knh1-like N-terminal domain-containing protein" evidence="3">
    <location>
        <begin position="21"/>
        <end position="197"/>
    </location>
</feature>
<proteinExistence type="predicted"/>
<dbReference type="Proteomes" id="UP001219525">
    <property type="component" value="Unassembled WGS sequence"/>
</dbReference>
<dbReference type="EMBL" id="JARJCW010000147">
    <property type="protein sequence ID" value="KAJ7190549.1"/>
    <property type="molecule type" value="Genomic_DNA"/>
</dbReference>
<feature type="signal peptide" evidence="3">
    <location>
        <begin position="1"/>
        <end position="20"/>
    </location>
</feature>
<dbReference type="AlphaFoldDB" id="A0AAD6UMQ2"/>
<feature type="region of interest" description="Disordered" evidence="2">
    <location>
        <begin position="154"/>
        <end position="197"/>
    </location>
</feature>
<sequence length="197" mass="19879">MLTSIVFTTVLASSALLSHAIVAPNEPGPSEVFNEGTNCHIGWTGDTASPTAWQNMTIELMTGKNEAMVHLTTVATGQDGTKDGTFNYTCPQVNPNSPIYFYQFTAPGTSDIGWTGRFTIAAANGSSTPATETEQADGQTVQWGTGALVNVNSSSAASGSAAATPSASPSTPALASSAANASTAPQTTARGSSAAVA</sequence>
<dbReference type="PANTHER" id="PTHR40633:SF1">
    <property type="entry name" value="GPI ANCHORED SERINE-THREONINE RICH PROTEIN (AFU_ORTHOLOGUE AFUA_1G03630)"/>
    <property type="match status" value="1"/>
</dbReference>
<dbReference type="Pfam" id="PF10342">
    <property type="entry name" value="Kre9_KNH"/>
    <property type="match status" value="1"/>
</dbReference>
<protein>
    <recommendedName>
        <fullName evidence="4">Yeast cell wall synthesis Kre9/Knh1-like N-terminal domain-containing protein</fullName>
    </recommendedName>
</protein>
<reference evidence="5" key="1">
    <citation type="submission" date="2023-03" db="EMBL/GenBank/DDBJ databases">
        <title>Massive genome expansion in bonnet fungi (Mycena s.s.) driven by repeated elements and novel gene families across ecological guilds.</title>
        <authorList>
            <consortium name="Lawrence Berkeley National Laboratory"/>
            <person name="Harder C.B."/>
            <person name="Miyauchi S."/>
            <person name="Viragh M."/>
            <person name="Kuo A."/>
            <person name="Thoen E."/>
            <person name="Andreopoulos B."/>
            <person name="Lu D."/>
            <person name="Skrede I."/>
            <person name="Drula E."/>
            <person name="Henrissat B."/>
            <person name="Morin E."/>
            <person name="Kohler A."/>
            <person name="Barry K."/>
            <person name="LaButti K."/>
            <person name="Morin E."/>
            <person name="Salamov A."/>
            <person name="Lipzen A."/>
            <person name="Mereny Z."/>
            <person name="Hegedus B."/>
            <person name="Baldrian P."/>
            <person name="Stursova M."/>
            <person name="Weitz H."/>
            <person name="Taylor A."/>
            <person name="Grigoriev I.V."/>
            <person name="Nagy L.G."/>
            <person name="Martin F."/>
            <person name="Kauserud H."/>
        </authorList>
    </citation>
    <scope>NUCLEOTIDE SEQUENCE</scope>
    <source>
        <strain evidence="5">9144</strain>
    </source>
</reference>
<keyword evidence="1 3" id="KW-0732">Signal</keyword>
<evidence type="ECO:0000313" key="5">
    <source>
        <dbReference type="EMBL" id="KAJ7190549.1"/>
    </source>
</evidence>
<evidence type="ECO:0000259" key="4">
    <source>
        <dbReference type="Pfam" id="PF10342"/>
    </source>
</evidence>
<feature type="compositionally biased region" description="Low complexity" evidence="2">
    <location>
        <begin position="154"/>
        <end position="189"/>
    </location>
</feature>
<evidence type="ECO:0000256" key="2">
    <source>
        <dbReference type="SAM" id="MobiDB-lite"/>
    </source>
</evidence>
<feature type="non-terminal residue" evidence="5">
    <location>
        <position position="197"/>
    </location>
</feature>
<evidence type="ECO:0000313" key="6">
    <source>
        <dbReference type="Proteomes" id="UP001219525"/>
    </source>
</evidence>
<dbReference type="InterPro" id="IPR052982">
    <property type="entry name" value="SRP1/TIP1-like"/>
</dbReference>
<dbReference type="PANTHER" id="PTHR40633">
    <property type="entry name" value="MATRIX PROTEIN, PUTATIVE (AFU_ORTHOLOGUE AFUA_8G05410)-RELATED"/>
    <property type="match status" value="1"/>
</dbReference>
<feature type="domain" description="Yeast cell wall synthesis Kre9/Knh1-like N-terminal" evidence="4">
    <location>
        <begin position="27"/>
        <end position="120"/>
    </location>
</feature>
<dbReference type="InterPro" id="IPR018466">
    <property type="entry name" value="Kre9/Knh1-like_N"/>
</dbReference>
<evidence type="ECO:0000256" key="3">
    <source>
        <dbReference type="SAM" id="SignalP"/>
    </source>
</evidence>
<accession>A0AAD6UMQ2</accession>
<name>A0AAD6UMQ2_9AGAR</name>
<gene>
    <name evidence="5" type="ORF">GGX14DRAFT_507186</name>
</gene>